<organism evidence="3 4">
    <name type="scientific">Cyclostephanos tholiformis</name>
    <dbReference type="NCBI Taxonomy" id="382380"/>
    <lineage>
        <taxon>Eukaryota</taxon>
        <taxon>Sar</taxon>
        <taxon>Stramenopiles</taxon>
        <taxon>Ochrophyta</taxon>
        <taxon>Bacillariophyta</taxon>
        <taxon>Coscinodiscophyceae</taxon>
        <taxon>Thalassiosirophycidae</taxon>
        <taxon>Stephanodiscales</taxon>
        <taxon>Stephanodiscaceae</taxon>
        <taxon>Cyclostephanos</taxon>
    </lineage>
</organism>
<feature type="region of interest" description="Disordered" evidence="1">
    <location>
        <begin position="35"/>
        <end position="57"/>
    </location>
</feature>
<feature type="signal peptide" evidence="2">
    <location>
        <begin position="1"/>
        <end position="22"/>
    </location>
</feature>
<name>A0ABD3RAQ5_9STRA</name>
<accession>A0ABD3RAQ5</accession>
<dbReference type="Proteomes" id="UP001530377">
    <property type="component" value="Unassembled WGS sequence"/>
</dbReference>
<proteinExistence type="predicted"/>
<dbReference type="EMBL" id="JALLPB020000354">
    <property type="protein sequence ID" value="KAL3810080.1"/>
    <property type="molecule type" value="Genomic_DNA"/>
</dbReference>
<evidence type="ECO:0000313" key="3">
    <source>
        <dbReference type="EMBL" id="KAL3810080.1"/>
    </source>
</evidence>
<evidence type="ECO:0000256" key="2">
    <source>
        <dbReference type="SAM" id="SignalP"/>
    </source>
</evidence>
<reference evidence="3 4" key="1">
    <citation type="submission" date="2024-10" db="EMBL/GenBank/DDBJ databases">
        <title>Updated reference genomes for cyclostephanoid diatoms.</title>
        <authorList>
            <person name="Roberts W.R."/>
            <person name="Alverson A.J."/>
        </authorList>
    </citation>
    <scope>NUCLEOTIDE SEQUENCE [LARGE SCALE GENOMIC DNA]</scope>
    <source>
        <strain evidence="3 4">AJA228-03</strain>
    </source>
</reference>
<comment type="caution">
    <text evidence="3">The sequence shown here is derived from an EMBL/GenBank/DDBJ whole genome shotgun (WGS) entry which is preliminary data.</text>
</comment>
<gene>
    <name evidence="3" type="ORF">ACHAXA_011813</name>
</gene>
<sequence>MMMSPPAILLALVIAALSPSDALLTPSFQRSARYSSAQSYSSGGNDDDPPRSSLPRSRSLRRLQIGSDFRQWHQQHQGARSTTEKSVKETIRPPPRPVPRRAMPHVRHSSRAESAASVGYIIQQGDATAPNAAAANEPPDSWKDLRRIGRTVRVRPLRTIRRIVHRSQESQLDRQGEIRIEAIGNKKSVGIRIISNSEDNWSRLLMSSRPQIDELVDKTDKIILPNRGVSGGARRVTFKATREASKPLTSKPIATLTEYMTQPVSQYSLLSFHDAEGLSGSDNYKQPVSRRWHVRRLTKEEARNYIDSASSSDEAEVMEESNLFRLAVPLLPLIGWDLTPVIDLEVIPPKNNISLGGRVKESSSIHDSTSGKIDEAYVIYETSDEASDVESTSSSKWAPLRGIRKRMNHHGHSTKSDVVNSPLPPPVVRIRSLKVSLLSTQREVSEVMSRKTKKDKIHQMRGSNMQKEAIEIVGKVEEWLKPHITFEAELSWNDGVSSNGAGIDNDLPSTVTVKSTAITSLTIPKIPSDIIRKSVPSEFLVKRLGATLTSRALAVCLPRFLNQLEKDYNRWSKV</sequence>
<protein>
    <submittedName>
        <fullName evidence="3">Uncharacterized protein</fullName>
    </submittedName>
</protein>
<feature type="compositionally biased region" description="Basic and acidic residues" evidence="1">
    <location>
        <begin position="82"/>
        <end position="91"/>
    </location>
</feature>
<keyword evidence="2" id="KW-0732">Signal</keyword>
<keyword evidence="4" id="KW-1185">Reference proteome</keyword>
<dbReference type="PANTHER" id="PTHR34131">
    <property type="entry name" value="(RAP ANNOTATION RELEASE2) GALACTOSE-BINDING LIKE DOMAIN CONTAINING PROTEIN"/>
    <property type="match status" value="1"/>
</dbReference>
<feature type="compositionally biased region" description="Low complexity" evidence="1">
    <location>
        <begin position="35"/>
        <end position="44"/>
    </location>
</feature>
<feature type="chain" id="PRO_5044893085" evidence="2">
    <location>
        <begin position="23"/>
        <end position="574"/>
    </location>
</feature>
<dbReference type="PANTHER" id="PTHR34131:SF3">
    <property type="entry name" value="(RAP ANNOTATION RELEASE2) GALACTOSE-BINDING LIKE DOMAIN CONTAINING PROTEIN"/>
    <property type="match status" value="1"/>
</dbReference>
<feature type="compositionally biased region" description="Basic residues" evidence="1">
    <location>
        <begin position="98"/>
        <end position="109"/>
    </location>
</feature>
<evidence type="ECO:0000313" key="4">
    <source>
        <dbReference type="Proteomes" id="UP001530377"/>
    </source>
</evidence>
<dbReference type="AlphaFoldDB" id="A0ABD3RAQ5"/>
<feature type="region of interest" description="Disordered" evidence="1">
    <location>
        <begin position="69"/>
        <end position="114"/>
    </location>
</feature>
<feature type="compositionally biased region" description="Polar residues" evidence="1">
    <location>
        <begin position="72"/>
        <end position="81"/>
    </location>
</feature>
<evidence type="ECO:0000256" key="1">
    <source>
        <dbReference type="SAM" id="MobiDB-lite"/>
    </source>
</evidence>